<dbReference type="Proteomes" id="UP000320722">
    <property type="component" value="Chromosome"/>
</dbReference>
<dbReference type="AlphaFoldDB" id="A0A517WL05"/>
<evidence type="ECO:0000313" key="3">
    <source>
        <dbReference type="Proteomes" id="UP000320722"/>
    </source>
</evidence>
<sequence>MTESKPKIFISSTIYDFQDLRSALKFWLEELGYEVLTSENPDFPVQADLSSYETCLSAIDDCQYFILLIGGRVGGWYNEADRVSITQAEYRRAYERLQEGKLKLNVFVREAVWTLKEDRSALERFLRSEALADRELTEDQVHKIITHPSKFVNDARFISDFLREIGHHDEMIQAIREQATFPIGNWIHVFSQFNDIVNSLRVALRIKQSLRREVLATNLKSEIESNLVVLIGRVEDNENGDNPLLLPIYNWASYARGSLIGGINNKSQYRGQHLRRLAIYAKIFRSANKLSTDALDQSIFSGEFLEFSYQMDSFMSGKLQDALMSLKRNINQLLMNEEMMTEEYRMSFDKYGQECRNDTQYSVDNLYLLPIFAVHDSQANVVNLSHALYRALEGDFTKFDSLQLYDNSPLHVENEQIQRERPSNSEIKEWLK</sequence>
<feature type="domain" description="DUF4062" evidence="1">
    <location>
        <begin position="7"/>
        <end position="93"/>
    </location>
</feature>
<protein>
    <recommendedName>
        <fullName evidence="1">DUF4062 domain-containing protein</fullName>
    </recommendedName>
</protein>
<proteinExistence type="predicted"/>
<accession>A0A517WL05</accession>
<dbReference type="Pfam" id="PF13271">
    <property type="entry name" value="DUF4062"/>
    <property type="match status" value="1"/>
</dbReference>
<name>A0A517WL05_9PLAN</name>
<dbReference type="InterPro" id="IPR025139">
    <property type="entry name" value="DUF4062"/>
</dbReference>
<dbReference type="RefSeq" id="WP_145044575.1">
    <property type="nucleotide sequence ID" value="NZ_CP036347.1"/>
</dbReference>
<dbReference type="EMBL" id="CP036347">
    <property type="protein sequence ID" value="QDU05939.1"/>
    <property type="molecule type" value="Genomic_DNA"/>
</dbReference>
<reference evidence="2 3" key="1">
    <citation type="submission" date="2019-02" db="EMBL/GenBank/DDBJ databases">
        <title>Deep-cultivation of Planctomycetes and their phenomic and genomic characterization uncovers novel biology.</title>
        <authorList>
            <person name="Wiegand S."/>
            <person name="Jogler M."/>
            <person name="Boedeker C."/>
            <person name="Pinto D."/>
            <person name="Vollmers J."/>
            <person name="Rivas-Marin E."/>
            <person name="Kohn T."/>
            <person name="Peeters S.H."/>
            <person name="Heuer A."/>
            <person name="Rast P."/>
            <person name="Oberbeckmann S."/>
            <person name="Bunk B."/>
            <person name="Jeske O."/>
            <person name="Meyerdierks A."/>
            <person name="Storesund J.E."/>
            <person name="Kallscheuer N."/>
            <person name="Luecker S."/>
            <person name="Lage O.M."/>
            <person name="Pohl T."/>
            <person name="Merkel B.J."/>
            <person name="Hornburger P."/>
            <person name="Mueller R.-W."/>
            <person name="Bruemmer F."/>
            <person name="Labrenz M."/>
            <person name="Spormann A.M."/>
            <person name="Op den Camp H."/>
            <person name="Overmann J."/>
            <person name="Amann R."/>
            <person name="Jetten M.S.M."/>
            <person name="Mascher T."/>
            <person name="Medema M.H."/>
            <person name="Devos D.P."/>
            <person name="Kaster A.-K."/>
            <person name="Ovreas L."/>
            <person name="Rohde M."/>
            <person name="Galperin M.Y."/>
            <person name="Jogler C."/>
        </authorList>
    </citation>
    <scope>NUCLEOTIDE SEQUENCE [LARGE SCALE GENOMIC DNA]</scope>
    <source>
        <strain evidence="2 3">V6</strain>
    </source>
</reference>
<gene>
    <name evidence="2" type="ORF">V6x_56830</name>
</gene>
<evidence type="ECO:0000259" key="1">
    <source>
        <dbReference type="Pfam" id="PF13271"/>
    </source>
</evidence>
<evidence type="ECO:0000313" key="2">
    <source>
        <dbReference type="EMBL" id="QDU05939.1"/>
    </source>
</evidence>
<organism evidence="2 3">
    <name type="scientific">Gimesia chilikensis</name>
    <dbReference type="NCBI Taxonomy" id="2605989"/>
    <lineage>
        <taxon>Bacteria</taxon>
        <taxon>Pseudomonadati</taxon>
        <taxon>Planctomycetota</taxon>
        <taxon>Planctomycetia</taxon>
        <taxon>Planctomycetales</taxon>
        <taxon>Planctomycetaceae</taxon>
        <taxon>Gimesia</taxon>
    </lineage>
</organism>